<dbReference type="CDD" id="cd05171">
    <property type="entry name" value="PIKKc_ATM"/>
    <property type="match status" value="1"/>
</dbReference>
<dbReference type="InterPro" id="IPR044107">
    <property type="entry name" value="PIKKc_ATM"/>
</dbReference>
<dbReference type="InterPro" id="IPR014009">
    <property type="entry name" value="PIK_FAT"/>
</dbReference>
<dbReference type="SUPFAM" id="SSF56112">
    <property type="entry name" value="Protein kinase-like (PK-like)"/>
    <property type="match status" value="1"/>
</dbReference>
<name>A0A067BTP1_SAPPC</name>
<dbReference type="InterPro" id="IPR011009">
    <property type="entry name" value="Kinase-like_dom_sf"/>
</dbReference>
<keyword evidence="4" id="KW-0808">Transferase</keyword>
<reference evidence="14 15" key="1">
    <citation type="journal article" date="2013" name="PLoS Genet.">
        <title>Distinctive expansion of potential virulence genes in the genome of the oomycete fish pathogen Saprolegnia parasitica.</title>
        <authorList>
            <person name="Jiang R.H."/>
            <person name="de Bruijn I."/>
            <person name="Haas B.J."/>
            <person name="Belmonte R."/>
            <person name="Lobach L."/>
            <person name="Christie J."/>
            <person name="van den Ackerveken G."/>
            <person name="Bottin A."/>
            <person name="Bulone V."/>
            <person name="Diaz-Moreno S.M."/>
            <person name="Dumas B."/>
            <person name="Fan L."/>
            <person name="Gaulin E."/>
            <person name="Govers F."/>
            <person name="Grenville-Briggs L.J."/>
            <person name="Horner N.R."/>
            <person name="Levin J.Z."/>
            <person name="Mammella M."/>
            <person name="Meijer H.J."/>
            <person name="Morris P."/>
            <person name="Nusbaum C."/>
            <person name="Oome S."/>
            <person name="Phillips A.J."/>
            <person name="van Rooyen D."/>
            <person name="Rzeszutek E."/>
            <person name="Saraiva M."/>
            <person name="Secombes C.J."/>
            <person name="Seidl M.F."/>
            <person name="Snel B."/>
            <person name="Stassen J.H."/>
            <person name="Sykes S."/>
            <person name="Tripathy S."/>
            <person name="van den Berg H."/>
            <person name="Vega-Arreguin J.C."/>
            <person name="Wawra S."/>
            <person name="Young S.K."/>
            <person name="Zeng Q."/>
            <person name="Dieguez-Uribeondo J."/>
            <person name="Russ C."/>
            <person name="Tyler B.M."/>
            <person name="van West P."/>
        </authorList>
    </citation>
    <scope>NUCLEOTIDE SEQUENCE [LARGE SCALE GENOMIC DNA]</scope>
    <source>
        <strain evidence="14 15">CBS 223.65</strain>
    </source>
</reference>
<dbReference type="Gene3D" id="1.10.1070.11">
    <property type="entry name" value="Phosphatidylinositol 3-/4-kinase, catalytic domain"/>
    <property type="match status" value="1"/>
</dbReference>
<dbReference type="GO" id="GO:0005634">
    <property type="term" value="C:nucleus"/>
    <property type="evidence" value="ECO:0007669"/>
    <property type="project" value="UniProtKB-SubCell"/>
</dbReference>
<dbReference type="EMBL" id="KK583283">
    <property type="protein sequence ID" value="KDO21628.1"/>
    <property type="molecule type" value="Genomic_DNA"/>
</dbReference>
<evidence type="ECO:0000256" key="4">
    <source>
        <dbReference type="ARBA" id="ARBA00022679"/>
    </source>
</evidence>
<dbReference type="InterPro" id="IPR038980">
    <property type="entry name" value="ATM_plant"/>
</dbReference>
<keyword evidence="5" id="KW-0547">Nucleotide-binding</keyword>
<dbReference type="PROSITE" id="PS51190">
    <property type="entry name" value="FATC"/>
    <property type="match status" value="1"/>
</dbReference>
<evidence type="ECO:0000256" key="2">
    <source>
        <dbReference type="ARBA" id="ARBA00012513"/>
    </source>
</evidence>
<gene>
    <name evidence="14" type="ORF">SPRG_22315</name>
</gene>
<dbReference type="SMART" id="SM00146">
    <property type="entry name" value="PI3Kc"/>
    <property type="match status" value="1"/>
</dbReference>
<keyword evidence="15" id="KW-1185">Reference proteome</keyword>
<evidence type="ECO:0000256" key="6">
    <source>
        <dbReference type="ARBA" id="ARBA00022763"/>
    </source>
</evidence>
<dbReference type="Proteomes" id="UP000030745">
    <property type="component" value="Unassembled WGS sequence"/>
</dbReference>
<dbReference type="SMART" id="SM01343">
    <property type="entry name" value="FATC"/>
    <property type="match status" value="1"/>
</dbReference>
<dbReference type="Pfam" id="PF00454">
    <property type="entry name" value="PI3_PI4_kinase"/>
    <property type="match status" value="1"/>
</dbReference>
<sequence length="2701" mass="295756">MEVWAEVRRQCRALRLAKKKTDKKREMVALDSLLTSSAHQAVLHRSGCWGYVIGQIFNVVEEDLLELTKKTKRKSASSTMELPNVNVLFHALDSARGALHENALGVDTLKRLGVFGELGINDEVTIGTPVERHCYTLLEKLLSIPAYTQRLDPTLLNDVLGRVLTHLHLGTSVAHHGHCASIALHGLFNAWFGTMNQAATSVALNLLASLVFLMETYPTAMAPLVAETTVLSFVQRMLPHHLKALPLEVSGFLLQYYRLVPGSDVKHMCMALLDPTTMHTVFTAAFSVARQSAMTSVPSTIDGVLLGDRAIAWYSMTADAKSVATAAIQKRRRTTTALDLVLERIGDTASASQGSGTAPTMYSQLRATASVESDVRRLPWLFVLLALISRHGHWFQAHRRDVLVAVVDTLVTTLDVATMDGYCKDVTCQLLVLLVVRSGDAASWVTDVFTKIAIDASRRKPKESMLQLLAVCVAGRVPTAVVEAQAPALLTVVTSHVPTVSAVTLAVALWTIVDTGVSSASMRTLVLQGLRMLAPAANDESVVLLLLGGALAALCDGMLRWDVATFLVPALSSQFATCGLGYASPKALDVCNRAHILPHLVEMYASMLPETPAPASPRRLQLPTFVAEDILRRPEAFVAQRRVSVVLVPHRSVCVDKDHLSSLQSDLHALLREHLSLLPSASTEDIAPLLHRLLELGLVVAAALGLYAGLQQHMEASSLLGQVLSATTSRLTHLLKHEQYHEGLFQKLYCLLLLLQGANLRQLSAANVDVPAITKVKIPPSCRVAARDLVAMLETFVLSEAAAPLRSDLDDTSSDDMIADDDVGGFQADASGSSGSDAACRLWSLRIVLFLKKAESSCHLVHTVVQQNYVPCTSALFLVPLLCFPLTTEGVRVGLSLVKGSAKIAPEDASRMLRVLGHHVTESLPPELLQDVVAVLEYLRKKFKHNRIVRRRLVQCYEAWYLVNVDAFAGFVEFNLPHLVDRDVRVRIASLLALRTLYTKFEGVLAIYNDIFAHLQEHEADTTTFILACYVAACVCPTLLPLVLSQYVENGQDDPLVVKCILALSVHHDYASPMAMCEDQLWGMLTSYLGLLPRLQRPVESSETPWMQLGLGLFDANVPSLACAVAATPSLRQHLLPLLVLLDVANSTADHVGALREVVPDVRVPDEMAVGVKVVAHMLLEVPITTSVDVTPSLFRCVCEMTFALLRACPELAPRVSWAVLAQQLPHSFCAVDIVLCLSSIVGKTHASTARRVPLQCLCDCIDALGYSVANNGLAQRLLLSVLLRFIEESPAVPMVLKATVERCLQSDPDVLGGNLNLLVQSVVPLYARWEPATKSLLDGCLVAVAQHPKLHKHIVALDPIPLHVSPSLDQLAATCNASTQLDESLVAKLQRSPLDAVPFSSFGLQALDGIMPAFANEKPSTIAAVVYGLLNQAYQRAPASMPLVPASDDTEVLPMWSQPSQPTLLKRASSTSSSSYMAPSRDAPPVLLQLATCLGHLGAVFPSAALHLDASALNAMYLHVYHRPCLAQLQSYKDSVLEVRAKVLEYVVGQLFEHEIHVVATATTTLRTLLGLPVVHTTLLSTRSLSSSLKVFLSLVEPISSPTDPLRASSSVWPAVAETSIDTWAAQCSLHLISLCDDPLLHACVDLVTVQPAFGVCLLPLALHAVIMESRALPSVSSDLAALLATDLLSPGHGQLLVHSIQYASHLAKSSARSHAAKLLHLPWLDVARVALASELPYSALQFVEKHVDAKHRRLFAAMDDDLVPILRAIYDAIGDLDGMDGVLDMPDLVAMPSSYAMERKVRGSLPLYDAALRLDPHSATLQAGLATSLETLGYAHLLQSVLSATKAPSPYTYELAWKSMQWDLKADTSSFEGCVYGCLRSLAMQDHAHVDLLLGQAKTSLLQSQQVAFTGLESTKRLQTSLLQLETLSKLEAVLTVQRQSAHEQMLGAMQLQTTQHALLGSWNQRHSVYEDDADALLRALELESTLLSLLDWPTPAWHLKRAKAARKADRPATAFAALAHLESMTVTRSVQSTLLLEKARTFYAAGDAARALLIAKHVHKALVTAPSSEPLLLAQTQLTIGKWLARYMKHIVPLRKQVEYDKKERAMVENSVLMFLTGALRNYGLCLRYAPVADMTPVFRIVSLWFEHGAVAAVTEEMATIVETVPSYKLLPLSYQILSRLASSVALPHFHTVLEALALKMGVDHPHHTIVQLLALKNTGKQGSVQFRDNVGSGKPEAAARILAQVQKHSSTSAELVQNMEVLCDAYVKLALYDTTEFARKGVKKIPCANVVIGPHNVAFDQCLRLRRLNQDTQARPAVLTLSIAPRSDRDYTNVPRVQSFEGTFTITDTGIHRPKILYCFGSDGLRRKQLVKGNDDTRQDLVIEQTFEMVNTFLAEQSATKQRQLHIKTYKVTPLGPIAGVLEWVENTLPIGNYLTSRGMDAHGRYHPSEWKHPNCRQHLMRATDKYQAFLEIQAHFTPVFHHFFLEKFPDPANWYAKRVAYTRSVAVTSIVGHILGIGDRHSSNILIDEVTGDLVHIDFGVVFDQGMALQTPETVPFRLTRDLVDGMGVTGVDGLFMRTCEETLKVLRKKGAALTTILEVFIHDPLYNWTLSPVKALKMQQESQLLLHKKSDDVMPEENVADAASRALLRVKQKLQGYEDPTGDAMSVEGQVKRLVHMAQDPHNLCKLYPGWAPWL</sequence>
<evidence type="ECO:0000256" key="8">
    <source>
        <dbReference type="ARBA" id="ARBA00022840"/>
    </source>
</evidence>
<keyword evidence="9" id="KW-0539">Nucleus</keyword>
<evidence type="ECO:0000256" key="5">
    <source>
        <dbReference type="ARBA" id="ARBA00022741"/>
    </source>
</evidence>
<dbReference type="Pfam" id="PF02260">
    <property type="entry name" value="FATC"/>
    <property type="match status" value="1"/>
</dbReference>
<dbReference type="GeneID" id="24142698"/>
<evidence type="ECO:0000256" key="1">
    <source>
        <dbReference type="ARBA" id="ARBA00004123"/>
    </source>
</evidence>
<evidence type="ECO:0000256" key="7">
    <source>
        <dbReference type="ARBA" id="ARBA00022777"/>
    </source>
</evidence>
<feature type="domain" description="FAT" evidence="12">
    <location>
        <begin position="1727"/>
        <end position="2222"/>
    </location>
</feature>
<feature type="domain" description="PI3K/PI4K catalytic" evidence="11">
    <location>
        <begin position="2345"/>
        <end position="2654"/>
    </location>
</feature>
<dbReference type="OMA" id="MAMCEDQ"/>
<accession>A0A067BTP1</accession>
<dbReference type="VEuPathDB" id="FungiDB:SPRG_22315"/>
<evidence type="ECO:0000256" key="10">
    <source>
        <dbReference type="ARBA" id="ARBA00047899"/>
    </source>
</evidence>
<dbReference type="GO" id="GO:0005524">
    <property type="term" value="F:ATP binding"/>
    <property type="evidence" value="ECO:0007669"/>
    <property type="project" value="UniProtKB-KW"/>
</dbReference>
<feature type="domain" description="FATC" evidence="13">
    <location>
        <begin position="2669"/>
        <end position="2701"/>
    </location>
</feature>
<dbReference type="InterPro" id="IPR018936">
    <property type="entry name" value="PI3/4_kinase_CS"/>
</dbReference>
<dbReference type="PROSITE" id="PS50290">
    <property type="entry name" value="PI3_4_KINASE_3"/>
    <property type="match status" value="1"/>
</dbReference>
<dbReference type="PANTHER" id="PTHR37079">
    <property type="entry name" value="SERINE/THREONINE-PROTEIN KINASE ATM"/>
    <property type="match status" value="1"/>
</dbReference>
<dbReference type="KEGG" id="spar:SPRG_22315"/>
<comment type="catalytic activity">
    <reaction evidence="10">
        <text>L-threonyl-[protein] + ATP = O-phospho-L-threonyl-[protein] + ADP + H(+)</text>
        <dbReference type="Rhea" id="RHEA:46608"/>
        <dbReference type="Rhea" id="RHEA-COMP:11060"/>
        <dbReference type="Rhea" id="RHEA-COMP:11605"/>
        <dbReference type="ChEBI" id="CHEBI:15378"/>
        <dbReference type="ChEBI" id="CHEBI:30013"/>
        <dbReference type="ChEBI" id="CHEBI:30616"/>
        <dbReference type="ChEBI" id="CHEBI:61977"/>
        <dbReference type="ChEBI" id="CHEBI:456216"/>
        <dbReference type="EC" id="2.7.11.1"/>
    </reaction>
</comment>
<evidence type="ECO:0000313" key="14">
    <source>
        <dbReference type="EMBL" id="KDO21628.1"/>
    </source>
</evidence>
<keyword evidence="6" id="KW-0227">DNA damage</keyword>
<evidence type="ECO:0000259" key="12">
    <source>
        <dbReference type="PROSITE" id="PS51189"/>
    </source>
</evidence>
<comment type="subcellular location">
    <subcellularLocation>
        <location evidence="1">Nucleus</location>
    </subcellularLocation>
</comment>
<dbReference type="PANTHER" id="PTHR37079:SF4">
    <property type="entry name" value="SERINE_THREONINE-PROTEIN KINASE ATM"/>
    <property type="match status" value="1"/>
</dbReference>
<evidence type="ECO:0000256" key="3">
    <source>
        <dbReference type="ARBA" id="ARBA00022527"/>
    </source>
</evidence>
<dbReference type="GO" id="GO:0006281">
    <property type="term" value="P:DNA repair"/>
    <property type="evidence" value="ECO:0007669"/>
    <property type="project" value="InterPro"/>
</dbReference>
<dbReference type="RefSeq" id="XP_012207671.1">
    <property type="nucleotide sequence ID" value="XM_012352281.1"/>
</dbReference>
<keyword evidence="8" id="KW-0067">ATP-binding</keyword>
<dbReference type="InterPro" id="IPR000403">
    <property type="entry name" value="PI3/4_kinase_cat_dom"/>
</dbReference>
<keyword evidence="7" id="KW-0418">Kinase</keyword>
<protein>
    <recommendedName>
        <fullName evidence="2">non-specific serine/threonine protein kinase</fullName>
        <ecNumber evidence="2">2.7.11.1</ecNumber>
    </recommendedName>
</protein>
<dbReference type="EC" id="2.7.11.1" evidence="2"/>
<dbReference type="OrthoDB" id="381190at2759"/>
<evidence type="ECO:0000313" key="15">
    <source>
        <dbReference type="Proteomes" id="UP000030745"/>
    </source>
</evidence>
<dbReference type="InterPro" id="IPR016024">
    <property type="entry name" value="ARM-type_fold"/>
</dbReference>
<dbReference type="InterPro" id="IPR003152">
    <property type="entry name" value="FATC_dom"/>
</dbReference>
<dbReference type="GO" id="GO:0004674">
    <property type="term" value="F:protein serine/threonine kinase activity"/>
    <property type="evidence" value="ECO:0007669"/>
    <property type="project" value="UniProtKB-KW"/>
</dbReference>
<dbReference type="Gene3D" id="3.30.1010.10">
    <property type="entry name" value="Phosphatidylinositol 3-kinase Catalytic Subunit, Chain A, domain 4"/>
    <property type="match status" value="1"/>
</dbReference>
<dbReference type="STRING" id="695850.A0A067BTP1"/>
<proteinExistence type="predicted"/>
<dbReference type="PROSITE" id="PS00916">
    <property type="entry name" value="PI3_4_KINASE_2"/>
    <property type="match status" value="1"/>
</dbReference>
<dbReference type="SUPFAM" id="SSF48371">
    <property type="entry name" value="ARM repeat"/>
    <property type="match status" value="1"/>
</dbReference>
<evidence type="ECO:0000259" key="11">
    <source>
        <dbReference type="PROSITE" id="PS50290"/>
    </source>
</evidence>
<organism evidence="14 15">
    <name type="scientific">Saprolegnia parasitica (strain CBS 223.65)</name>
    <dbReference type="NCBI Taxonomy" id="695850"/>
    <lineage>
        <taxon>Eukaryota</taxon>
        <taxon>Sar</taxon>
        <taxon>Stramenopiles</taxon>
        <taxon>Oomycota</taxon>
        <taxon>Saprolegniomycetes</taxon>
        <taxon>Saprolegniales</taxon>
        <taxon>Saprolegniaceae</taxon>
        <taxon>Saprolegnia</taxon>
    </lineage>
</organism>
<dbReference type="PROSITE" id="PS51189">
    <property type="entry name" value="FAT"/>
    <property type="match status" value="1"/>
</dbReference>
<dbReference type="InterPro" id="IPR036940">
    <property type="entry name" value="PI3/4_kinase_cat_sf"/>
</dbReference>
<evidence type="ECO:0000256" key="9">
    <source>
        <dbReference type="ARBA" id="ARBA00023242"/>
    </source>
</evidence>
<evidence type="ECO:0000259" key="13">
    <source>
        <dbReference type="PROSITE" id="PS51190"/>
    </source>
</evidence>
<keyword evidence="3" id="KW-0723">Serine/threonine-protein kinase</keyword>